<dbReference type="EC" id="2.6.1.-" evidence="6"/>
<keyword evidence="5" id="KW-0663">Pyridoxal phosphate</keyword>
<evidence type="ECO:0000313" key="8">
    <source>
        <dbReference type="EMBL" id="VVC76078.1"/>
    </source>
</evidence>
<dbReference type="PANTHER" id="PTHR46383">
    <property type="entry name" value="ASPARTATE AMINOTRANSFERASE"/>
    <property type="match status" value="1"/>
</dbReference>
<keyword evidence="4 6" id="KW-0808">Transferase</keyword>
<evidence type="ECO:0000256" key="5">
    <source>
        <dbReference type="ARBA" id="ARBA00022898"/>
    </source>
</evidence>
<dbReference type="PROSITE" id="PS00105">
    <property type="entry name" value="AA_TRANSFER_CLASS_1"/>
    <property type="match status" value="1"/>
</dbReference>
<accession>A0A5E4PHR7</accession>
<gene>
    <name evidence="8" type="ORF">AQUSIP_13820</name>
</gene>
<protein>
    <recommendedName>
        <fullName evidence="6">Aminotransferase</fullName>
        <ecNumber evidence="6">2.6.1.-</ecNumber>
    </recommendedName>
</protein>
<dbReference type="PANTHER" id="PTHR46383:SF1">
    <property type="entry name" value="ASPARTATE AMINOTRANSFERASE"/>
    <property type="match status" value="1"/>
</dbReference>
<dbReference type="GO" id="GO:0006520">
    <property type="term" value="P:amino acid metabolic process"/>
    <property type="evidence" value="ECO:0007669"/>
    <property type="project" value="InterPro"/>
</dbReference>
<evidence type="ECO:0000313" key="9">
    <source>
        <dbReference type="Proteomes" id="UP000324194"/>
    </source>
</evidence>
<evidence type="ECO:0000256" key="3">
    <source>
        <dbReference type="ARBA" id="ARBA00022576"/>
    </source>
</evidence>
<reference evidence="8 9" key="1">
    <citation type="submission" date="2019-08" db="EMBL/GenBank/DDBJ databases">
        <authorList>
            <person name="Guy L."/>
        </authorList>
    </citation>
    <scope>NUCLEOTIDE SEQUENCE [LARGE SCALE GENOMIC DNA]</scope>
    <source>
        <strain evidence="8 9">SGT-108</strain>
    </source>
</reference>
<evidence type="ECO:0000256" key="1">
    <source>
        <dbReference type="ARBA" id="ARBA00001933"/>
    </source>
</evidence>
<name>A0A5E4PHR7_9COXI</name>
<dbReference type="KEGG" id="asip:AQUSIP_13820"/>
<dbReference type="GO" id="GO:0030170">
    <property type="term" value="F:pyridoxal phosphate binding"/>
    <property type="evidence" value="ECO:0007669"/>
    <property type="project" value="InterPro"/>
</dbReference>
<dbReference type="AlphaFoldDB" id="A0A5E4PHR7"/>
<sequence>MTKTTSKNLALELAQRVQRIKPSPTLAVSARAEELQTQGKPIINLSVGEPDFDTPEHIKEAAIKAIRDGHTKYTAVDGTKGLKNAIINKFARENQLQYEMNQVLVSCGAKHSIYNLFSAVLNPGDEVIIPAPYWVSYPDMAKLADGNPVIVKTDFAQHFKMTPAQLNAAITDKTRIIVLNSPSNPTGMAYSREELRALAEVILHHPGVLVATDDIYEHSMWNHLPFTNILNACPELYDRTIVINGVSKAYAMTGWRIGYAAGPANIIAAMKKAQSQSTSNPASISQYAAQAALEGDQSCIQSMTRAYQSRHDYLIEEFNKIPGISCVPSDGTFYTFPSVESFIHKDNGITNDIEFAELLLSKAEIAIIPGSAFGAPGHIRISYATSMNNLTMAVERLRQALSTLSR</sequence>
<proteinExistence type="inferred from homology"/>
<evidence type="ECO:0000256" key="4">
    <source>
        <dbReference type="ARBA" id="ARBA00022679"/>
    </source>
</evidence>
<dbReference type="GO" id="GO:0008483">
    <property type="term" value="F:transaminase activity"/>
    <property type="evidence" value="ECO:0007669"/>
    <property type="project" value="UniProtKB-KW"/>
</dbReference>
<evidence type="ECO:0000256" key="6">
    <source>
        <dbReference type="RuleBase" id="RU000481"/>
    </source>
</evidence>
<keyword evidence="3 6" id="KW-0032">Aminotransferase</keyword>
<keyword evidence="9" id="KW-1185">Reference proteome</keyword>
<dbReference type="Gene3D" id="3.40.640.10">
    <property type="entry name" value="Type I PLP-dependent aspartate aminotransferase-like (Major domain)"/>
    <property type="match status" value="1"/>
</dbReference>
<dbReference type="Gene3D" id="3.90.1150.10">
    <property type="entry name" value="Aspartate Aminotransferase, domain 1"/>
    <property type="match status" value="1"/>
</dbReference>
<dbReference type="Proteomes" id="UP000324194">
    <property type="component" value="Chromosome 1"/>
</dbReference>
<evidence type="ECO:0000256" key="2">
    <source>
        <dbReference type="ARBA" id="ARBA00007441"/>
    </source>
</evidence>
<dbReference type="InterPro" id="IPR015422">
    <property type="entry name" value="PyrdxlP-dep_Trfase_small"/>
</dbReference>
<dbReference type="InterPro" id="IPR015424">
    <property type="entry name" value="PyrdxlP-dep_Trfase"/>
</dbReference>
<dbReference type="EMBL" id="LR699119">
    <property type="protein sequence ID" value="VVC76078.1"/>
    <property type="molecule type" value="Genomic_DNA"/>
</dbReference>
<dbReference type="RefSeq" id="WP_148339329.1">
    <property type="nucleotide sequence ID" value="NZ_LR699119.1"/>
</dbReference>
<dbReference type="FunFam" id="3.40.640.10:FF:000033">
    <property type="entry name" value="Aspartate aminotransferase"/>
    <property type="match status" value="1"/>
</dbReference>
<organism evidence="8 9">
    <name type="scientific">Aquicella siphonis</name>
    <dbReference type="NCBI Taxonomy" id="254247"/>
    <lineage>
        <taxon>Bacteria</taxon>
        <taxon>Pseudomonadati</taxon>
        <taxon>Pseudomonadota</taxon>
        <taxon>Gammaproteobacteria</taxon>
        <taxon>Legionellales</taxon>
        <taxon>Coxiellaceae</taxon>
        <taxon>Aquicella</taxon>
    </lineage>
</organism>
<dbReference type="OrthoDB" id="9763453at2"/>
<dbReference type="InterPro" id="IPR004838">
    <property type="entry name" value="NHTrfase_class1_PyrdxlP-BS"/>
</dbReference>
<dbReference type="InterPro" id="IPR015421">
    <property type="entry name" value="PyrdxlP-dep_Trfase_major"/>
</dbReference>
<dbReference type="InterPro" id="IPR004839">
    <property type="entry name" value="Aminotransferase_I/II_large"/>
</dbReference>
<dbReference type="SUPFAM" id="SSF53383">
    <property type="entry name" value="PLP-dependent transferases"/>
    <property type="match status" value="1"/>
</dbReference>
<evidence type="ECO:0000259" key="7">
    <source>
        <dbReference type="Pfam" id="PF00155"/>
    </source>
</evidence>
<comment type="cofactor">
    <cofactor evidence="1 6">
        <name>pyridoxal 5'-phosphate</name>
        <dbReference type="ChEBI" id="CHEBI:597326"/>
    </cofactor>
</comment>
<dbReference type="InterPro" id="IPR050596">
    <property type="entry name" value="AspAT/PAT-like"/>
</dbReference>
<dbReference type="Pfam" id="PF00155">
    <property type="entry name" value="Aminotran_1_2"/>
    <property type="match status" value="1"/>
</dbReference>
<dbReference type="CDD" id="cd00609">
    <property type="entry name" value="AAT_like"/>
    <property type="match status" value="1"/>
</dbReference>
<feature type="domain" description="Aminotransferase class I/classII large" evidence="7">
    <location>
        <begin position="41"/>
        <end position="397"/>
    </location>
</feature>
<comment type="similarity">
    <text evidence="2 6">Belongs to the class-I pyridoxal-phosphate-dependent aminotransferase family.</text>
</comment>